<dbReference type="InterPro" id="IPR005225">
    <property type="entry name" value="Small_GTP-bd"/>
</dbReference>
<evidence type="ECO:0000256" key="1">
    <source>
        <dbReference type="ARBA" id="ARBA00022741"/>
    </source>
</evidence>
<dbReference type="SMART" id="SM00178">
    <property type="entry name" value="SAR"/>
    <property type="match status" value="1"/>
</dbReference>
<feature type="binding site" evidence="4">
    <location>
        <position position="69"/>
    </location>
    <ligand>
        <name>Mg(2+)</name>
        <dbReference type="ChEBI" id="CHEBI:18420"/>
    </ligand>
</feature>
<dbReference type="PANTHER" id="PTHR46090">
    <property type="entry name" value="ADP-RIBOSYLATION FACTOR-LIKE PROTEIN 13B"/>
    <property type="match status" value="1"/>
</dbReference>
<keyword evidence="4" id="KW-0460">Magnesium</keyword>
<keyword evidence="1 3" id="KW-0547">Nucleotide-binding</keyword>
<keyword evidence="7" id="KW-1185">Reference proteome</keyword>
<accession>A0ABD2W3D2</accession>
<dbReference type="NCBIfam" id="TIGR00231">
    <property type="entry name" value="small_GTP"/>
    <property type="match status" value="1"/>
</dbReference>
<comment type="caution">
    <text evidence="6">The sequence shown here is derived from an EMBL/GenBank/DDBJ whole genome shotgun (WGS) entry which is preliminary data.</text>
</comment>
<feature type="binding site" evidence="4">
    <location>
        <position position="50"/>
    </location>
    <ligand>
        <name>Mg(2+)</name>
        <dbReference type="ChEBI" id="CHEBI:18420"/>
    </ligand>
</feature>
<keyword evidence="2 3" id="KW-0342">GTP-binding</keyword>
<dbReference type="GO" id="GO:0005525">
    <property type="term" value="F:GTP binding"/>
    <property type="evidence" value="ECO:0007669"/>
    <property type="project" value="UniProtKB-KW"/>
</dbReference>
<protein>
    <recommendedName>
        <fullName evidence="8">ADP-ribosylation factor-like protein 13B</fullName>
    </recommendedName>
</protein>
<dbReference type="Gene3D" id="3.40.50.300">
    <property type="entry name" value="P-loop containing nucleotide triphosphate hydrolases"/>
    <property type="match status" value="1"/>
</dbReference>
<keyword evidence="4" id="KW-0479">Metal-binding</keyword>
<sequence>MGNWLVNCIVNSVGCVEYHAEQTAAEISHRLSPRKPVVILVLGLDNAGKTSVVNYLHKKKFTDGDVLPTKGFRTVKFNYKSQWEIVLYDISGAKEFRSLWPNYYAEVHGFIYVIDADDHRRYHESEEVFKVLACHEHATYKPILFLGNKQDLENSLDRVRIIEFMHLYQIVNFARVYTRVEECSCLKDTCKYYNCNRNIDTGFEWLIKTIAEDYEELVQEIQQRQEKKNKKLPRKLARHRSWAAQKTRNPFDYSDTDSDTYLKPQIELPKPKKKLKQKKVFNKFVRIRKNRTSPQSDEQIEKHMKEMIKNMKIEELIRTTKIDENVILSYERPRGRPKKKQVRPRTASGKVKSFKLKHRAQNTCTERSNETTRDVVVPITS</sequence>
<dbReference type="PROSITE" id="PS51419">
    <property type="entry name" value="RAB"/>
    <property type="match status" value="1"/>
</dbReference>
<dbReference type="InterPro" id="IPR051995">
    <property type="entry name" value="Ciliary_GTPase"/>
</dbReference>
<dbReference type="GO" id="GO:0048731">
    <property type="term" value="P:system development"/>
    <property type="evidence" value="ECO:0007669"/>
    <property type="project" value="UniProtKB-ARBA"/>
</dbReference>
<evidence type="ECO:0000256" key="5">
    <source>
        <dbReference type="SAM" id="MobiDB-lite"/>
    </source>
</evidence>
<dbReference type="GO" id="GO:0016192">
    <property type="term" value="P:vesicle-mediated transport"/>
    <property type="evidence" value="ECO:0007669"/>
    <property type="project" value="UniProtKB-ARBA"/>
</dbReference>
<dbReference type="InterPro" id="IPR006689">
    <property type="entry name" value="Small_GTPase_ARF/SAR"/>
</dbReference>
<feature type="region of interest" description="Disordered" evidence="5">
    <location>
        <begin position="332"/>
        <end position="353"/>
    </location>
</feature>
<evidence type="ECO:0008006" key="8">
    <source>
        <dbReference type="Google" id="ProtNLM"/>
    </source>
</evidence>
<evidence type="ECO:0000313" key="6">
    <source>
        <dbReference type="EMBL" id="KAL3387286.1"/>
    </source>
</evidence>
<evidence type="ECO:0000256" key="2">
    <source>
        <dbReference type="ARBA" id="ARBA00023134"/>
    </source>
</evidence>
<evidence type="ECO:0000313" key="7">
    <source>
        <dbReference type="Proteomes" id="UP001627154"/>
    </source>
</evidence>
<dbReference type="PRINTS" id="PR00328">
    <property type="entry name" value="SAR1GTPBP"/>
</dbReference>
<organism evidence="6 7">
    <name type="scientific">Trichogramma kaykai</name>
    <dbReference type="NCBI Taxonomy" id="54128"/>
    <lineage>
        <taxon>Eukaryota</taxon>
        <taxon>Metazoa</taxon>
        <taxon>Ecdysozoa</taxon>
        <taxon>Arthropoda</taxon>
        <taxon>Hexapoda</taxon>
        <taxon>Insecta</taxon>
        <taxon>Pterygota</taxon>
        <taxon>Neoptera</taxon>
        <taxon>Endopterygota</taxon>
        <taxon>Hymenoptera</taxon>
        <taxon>Apocrita</taxon>
        <taxon>Proctotrupomorpha</taxon>
        <taxon>Chalcidoidea</taxon>
        <taxon>Trichogrammatidae</taxon>
        <taxon>Trichogramma</taxon>
    </lineage>
</organism>
<feature type="binding site" evidence="3">
    <location>
        <begin position="43"/>
        <end position="50"/>
    </location>
    <ligand>
        <name>GTP</name>
        <dbReference type="ChEBI" id="CHEBI:37565"/>
    </ligand>
</feature>
<gene>
    <name evidence="6" type="ORF">TKK_017255</name>
</gene>
<name>A0ABD2W3D2_9HYME</name>
<feature type="binding site" evidence="3">
    <location>
        <begin position="148"/>
        <end position="151"/>
    </location>
    <ligand>
        <name>GTP</name>
        <dbReference type="ChEBI" id="CHEBI:37565"/>
    </ligand>
</feature>
<proteinExistence type="predicted"/>
<dbReference type="PANTHER" id="PTHR46090:SF2">
    <property type="entry name" value="ADP-RIBOSYLATION FACTOR-LIKE PROTEIN 13B"/>
    <property type="match status" value="1"/>
</dbReference>
<dbReference type="AlphaFoldDB" id="A0ABD2W3D2"/>
<dbReference type="GO" id="GO:0051649">
    <property type="term" value="P:establishment of localization in cell"/>
    <property type="evidence" value="ECO:0007669"/>
    <property type="project" value="UniProtKB-ARBA"/>
</dbReference>
<dbReference type="InterPro" id="IPR027417">
    <property type="entry name" value="P-loop_NTPase"/>
</dbReference>
<dbReference type="Proteomes" id="UP001627154">
    <property type="component" value="Unassembled WGS sequence"/>
</dbReference>
<dbReference type="Pfam" id="PF00025">
    <property type="entry name" value="Arf"/>
    <property type="match status" value="1"/>
</dbReference>
<evidence type="ECO:0000256" key="4">
    <source>
        <dbReference type="PIRSR" id="PIRSR606689-2"/>
    </source>
</evidence>
<dbReference type="EMBL" id="JBJJXI010000137">
    <property type="protein sequence ID" value="KAL3387286.1"/>
    <property type="molecule type" value="Genomic_DNA"/>
</dbReference>
<dbReference type="SMART" id="SM00177">
    <property type="entry name" value="ARF"/>
    <property type="match status" value="1"/>
</dbReference>
<feature type="binding site" evidence="3">
    <location>
        <position position="92"/>
    </location>
    <ligand>
        <name>GTP</name>
        <dbReference type="ChEBI" id="CHEBI:37565"/>
    </ligand>
</feature>
<evidence type="ECO:0000256" key="3">
    <source>
        <dbReference type="PIRSR" id="PIRSR606689-1"/>
    </source>
</evidence>
<dbReference type="SUPFAM" id="SSF52540">
    <property type="entry name" value="P-loop containing nucleoside triphosphate hydrolases"/>
    <property type="match status" value="1"/>
</dbReference>
<dbReference type="PROSITE" id="PS51417">
    <property type="entry name" value="ARF"/>
    <property type="match status" value="1"/>
</dbReference>
<reference evidence="6 7" key="1">
    <citation type="journal article" date="2024" name="bioRxiv">
        <title>A reference genome for Trichogramma kaykai: A tiny desert-dwelling parasitoid wasp with competing sex-ratio distorters.</title>
        <authorList>
            <person name="Culotta J."/>
            <person name="Lindsey A.R."/>
        </authorList>
    </citation>
    <scope>NUCLEOTIDE SEQUENCE [LARGE SCALE GENOMIC DNA]</scope>
    <source>
        <strain evidence="6 7">KSX58</strain>
    </source>
</reference>